<evidence type="ECO:0000256" key="1">
    <source>
        <dbReference type="PROSITE-ProRule" id="PRU00047"/>
    </source>
</evidence>
<dbReference type="Proteomes" id="UP000078541">
    <property type="component" value="Unassembled WGS sequence"/>
</dbReference>
<dbReference type="GO" id="GO:0003676">
    <property type="term" value="F:nucleic acid binding"/>
    <property type="evidence" value="ECO:0007669"/>
    <property type="project" value="InterPro"/>
</dbReference>
<dbReference type="GO" id="GO:0008270">
    <property type="term" value="F:zinc ion binding"/>
    <property type="evidence" value="ECO:0007669"/>
    <property type="project" value="UniProtKB-KW"/>
</dbReference>
<name>A0A151JUC8_9HYME</name>
<dbReference type="SUPFAM" id="SSF57756">
    <property type="entry name" value="Retrovirus zinc finger-like domains"/>
    <property type="match status" value="1"/>
</dbReference>
<gene>
    <name evidence="3" type="ORF">ALC56_09486</name>
</gene>
<dbReference type="AlphaFoldDB" id="A0A151JUC8"/>
<dbReference type="InterPro" id="IPR036875">
    <property type="entry name" value="Znf_CCHC_sf"/>
</dbReference>
<dbReference type="PROSITE" id="PS50158">
    <property type="entry name" value="ZF_CCHC"/>
    <property type="match status" value="1"/>
</dbReference>
<evidence type="ECO:0000313" key="3">
    <source>
        <dbReference type="EMBL" id="KYN36166.1"/>
    </source>
</evidence>
<proteinExistence type="predicted"/>
<protein>
    <recommendedName>
        <fullName evidence="2">CCHC-type domain-containing protein</fullName>
    </recommendedName>
</protein>
<evidence type="ECO:0000259" key="2">
    <source>
        <dbReference type="PROSITE" id="PS50158"/>
    </source>
</evidence>
<feature type="domain" description="CCHC-type" evidence="2">
    <location>
        <begin position="68"/>
        <end position="81"/>
    </location>
</feature>
<keyword evidence="4" id="KW-1185">Reference proteome</keyword>
<accession>A0A151JUC8</accession>
<keyword evidence="1" id="KW-0863">Zinc-finger</keyword>
<reference evidence="3 4" key="1">
    <citation type="submission" date="2016-03" db="EMBL/GenBank/DDBJ databases">
        <title>Trachymyrmex septentrionalis WGS genome.</title>
        <authorList>
            <person name="Nygaard S."/>
            <person name="Hu H."/>
            <person name="Boomsma J."/>
            <person name="Zhang G."/>
        </authorList>
    </citation>
    <scope>NUCLEOTIDE SEQUENCE [LARGE SCALE GENOMIC DNA]</scope>
    <source>
        <strain evidence="3">Tsep2-gDNA-1</strain>
        <tissue evidence="3">Whole body</tissue>
    </source>
</reference>
<organism evidence="3 4">
    <name type="scientific">Trachymyrmex septentrionalis</name>
    <dbReference type="NCBI Taxonomy" id="34720"/>
    <lineage>
        <taxon>Eukaryota</taxon>
        <taxon>Metazoa</taxon>
        <taxon>Ecdysozoa</taxon>
        <taxon>Arthropoda</taxon>
        <taxon>Hexapoda</taxon>
        <taxon>Insecta</taxon>
        <taxon>Pterygota</taxon>
        <taxon>Neoptera</taxon>
        <taxon>Endopterygota</taxon>
        <taxon>Hymenoptera</taxon>
        <taxon>Apocrita</taxon>
        <taxon>Aculeata</taxon>
        <taxon>Formicoidea</taxon>
        <taxon>Formicidae</taxon>
        <taxon>Myrmicinae</taxon>
        <taxon>Trachymyrmex</taxon>
    </lineage>
</organism>
<sequence>MTSRLGSCWVRCPVDADKMLMAAQRITVEWSSCKMALLPAHGLQCYKYLEAGNVQSKCTSPVDRSGCCYRCGAVDHKAKECCSVRLDCPACGTLCWLSSHCIVGPGCTAPGKKMKKGAKPSGPPAKAADRRDLVRARFAPFNRRSEKERMHTNLSLRNLDMVEYAQLLITITHYHHIIVTLITMTPSADTLRDIQISRCKIPKRPDTPILQHGTSTRYDTKNVTRVKSLE</sequence>
<keyword evidence="1" id="KW-0862">Zinc</keyword>
<evidence type="ECO:0000313" key="4">
    <source>
        <dbReference type="Proteomes" id="UP000078541"/>
    </source>
</evidence>
<keyword evidence="1" id="KW-0479">Metal-binding</keyword>
<dbReference type="InterPro" id="IPR001878">
    <property type="entry name" value="Znf_CCHC"/>
</dbReference>
<dbReference type="EMBL" id="KQ981750">
    <property type="protein sequence ID" value="KYN36166.1"/>
    <property type="molecule type" value="Genomic_DNA"/>
</dbReference>